<dbReference type="Pfam" id="PF01935">
    <property type="entry name" value="DUF87"/>
    <property type="match status" value="1"/>
</dbReference>
<dbReference type="InterPro" id="IPR008571">
    <property type="entry name" value="HerA-like"/>
</dbReference>
<sequence length="1138" mass="126035">MGIKNIINKAGAKAADKVAKLSALSPEQLKQVEEQREKYLADQPNISDEELTNRLLASCGVEIFNSYLEQIKELYVPIENKVEFGTDFQESYNIRYFNITKWVVDKKENSLEKLVNVYEVLSNEDCNIALVFNRTETNTEVFLAVVNTKNDSDNVNVENYRKRLLEAIKGNFPGSTVQNEKGIGRIPCLANSKPYSVATVSNLPTAKSEKFISQTIEKLIDGIIPSEPSENYTLILLASPIQDIENRKLRLSELFSALAPYEKWQTNYTFTASDATTSMATFGVNVGASAGIQHGKNQSVNQSAGDTQTSGQSQTDSSGQTDGTNTSHTDGTNKGSSHTTGGSLEGTPFGVGATVDYHYSKNHGTSTADSIGQSTTKTVSRALAKTASRALSQTVGQTLGSSSGVNLGSNIGANFARASNVTATIGKNEGITQSFTNHNISHALKVLEEQMKRFEKGTAMGMWEFAAYVLSEDQNIANNVAHTYLALTQGEESFMSQSSVNLWRGDLGESSGDAEEIVAYLRELRHPLFGLNPNLLLADSTFNVYPSIVTPTVPLTGQELAFSLNFPRKSIPGLPILECAEFGRNIAKFDEEDVTNKMLHLGDIFHMYHKEDVPVNLRQNSLASHVFVTGSTGSGKSNTIYQLLNEGRKNGLKFLVVEPAKGEYKHVFGNHDDVSVYGTNPQLTPLLRLNPFSFPKEIHILEHLDRLVEIFNVCWPMYAAMPAVLKKAVEQSYQDCGWNLLESTNPYGRLYPNFNDIADNIKTIIDSSEYDDENKGAYKGALLTRIESLTNGINGLIFSNDELTNEHLFDSNVIVDLSRVGSTETKSLLMGILVLKLQEYRMTSGDMNAELKHITVLEEAHNLLKCTSTEQMAESANLLGKSVEMLANAIAEMRTYGEGFIIADQAPGLMDLSVIRNTNTKIIMRLPDFSDRDLVGKSANLNDDQIIELAKLPKGVAAVYQNEWIQPVLCKVEKVEHESNTFQNTFVGSATPKSFKANNVKSVILDYLITNWMTKGKHVDYSSVSELILNSNISSKIKRLLMEVNDSSGDVNLKSLRELVYELLDANRAIEKSKDEDDIHDWVDTVVHNFQLPIESYPKETINIILALVIEEHQFRDSSYENLFKRFVEVQTKEGGVY</sequence>
<dbReference type="InterPro" id="IPR027417">
    <property type="entry name" value="P-loop_NTPase"/>
</dbReference>
<protein>
    <submittedName>
        <fullName evidence="3">ATP-binding protein</fullName>
    </submittedName>
</protein>
<evidence type="ECO:0000313" key="3">
    <source>
        <dbReference type="EMBL" id="QGU80848.1"/>
    </source>
</evidence>
<gene>
    <name evidence="3" type="ORF">BSR19_06820</name>
</gene>
<dbReference type="Gene3D" id="3.40.50.300">
    <property type="entry name" value="P-loop containing nucleotide triphosphate hydrolases"/>
    <property type="match status" value="2"/>
</dbReference>
<dbReference type="PANTHER" id="PTHR42957:SF1">
    <property type="entry name" value="HELICASE MJ1565-RELATED"/>
    <property type="match status" value="1"/>
</dbReference>
<dbReference type="EMBL" id="CP018187">
    <property type="protein sequence ID" value="QGU80848.1"/>
    <property type="molecule type" value="Genomic_DNA"/>
</dbReference>
<dbReference type="RefSeq" id="WP_156246854.1">
    <property type="nucleotide sequence ID" value="NZ_CP018187.1"/>
</dbReference>
<evidence type="ECO:0000256" key="1">
    <source>
        <dbReference type="SAM" id="MobiDB-lite"/>
    </source>
</evidence>
<reference evidence="3 4" key="1">
    <citation type="submission" date="2016-11" db="EMBL/GenBank/DDBJ databases">
        <title>The potential of Streptococcus salivarius to inhibit the production of volatile sulphur compounds in the oral cavity.</title>
        <authorList>
            <person name="Sun L."/>
            <person name="Li Z."/>
            <person name="Jin D."/>
            <person name="Zhao H."/>
        </authorList>
    </citation>
    <scope>NUCLEOTIDE SEQUENCE [LARGE SCALE GENOMIC DNA]</scope>
    <source>
        <strain evidence="3 4">ICDC2</strain>
    </source>
</reference>
<dbReference type="GO" id="GO:0005524">
    <property type="term" value="F:ATP binding"/>
    <property type="evidence" value="ECO:0007669"/>
    <property type="project" value="UniProtKB-KW"/>
</dbReference>
<organism evidence="3 4">
    <name type="scientific">Streptococcus salivarius</name>
    <dbReference type="NCBI Taxonomy" id="1304"/>
    <lineage>
        <taxon>Bacteria</taxon>
        <taxon>Bacillati</taxon>
        <taxon>Bacillota</taxon>
        <taxon>Bacilli</taxon>
        <taxon>Lactobacillales</taxon>
        <taxon>Streptococcaceae</taxon>
        <taxon>Streptococcus</taxon>
    </lineage>
</organism>
<dbReference type="AlphaFoldDB" id="A0AB37DB35"/>
<name>A0AB37DB35_STRSL</name>
<feature type="domain" description="Helicase HerA central" evidence="2">
    <location>
        <begin position="607"/>
        <end position="829"/>
    </location>
</feature>
<dbReference type="SUPFAM" id="SSF52540">
    <property type="entry name" value="P-loop containing nucleoside triphosphate hydrolases"/>
    <property type="match status" value="1"/>
</dbReference>
<evidence type="ECO:0000313" key="4">
    <source>
        <dbReference type="Proteomes" id="UP000422997"/>
    </source>
</evidence>
<feature type="compositionally biased region" description="Low complexity" evidence="1">
    <location>
        <begin position="302"/>
        <end position="324"/>
    </location>
</feature>
<proteinExistence type="predicted"/>
<dbReference type="InterPro" id="IPR002789">
    <property type="entry name" value="HerA_central"/>
</dbReference>
<keyword evidence="3" id="KW-0067">ATP-binding</keyword>
<dbReference type="Proteomes" id="UP000422997">
    <property type="component" value="Chromosome"/>
</dbReference>
<feature type="compositionally biased region" description="Polar residues" evidence="1">
    <location>
        <begin position="325"/>
        <end position="342"/>
    </location>
</feature>
<feature type="region of interest" description="Disordered" evidence="1">
    <location>
        <begin position="296"/>
        <end position="347"/>
    </location>
</feature>
<accession>A0AB37DB35</accession>
<evidence type="ECO:0000259" key="2">
    <source>
        <dbReference type="Pfam" id="PF01935"/>
    </source>
</evidence>
<dbReference type="PANTHER" id="PTHR42957">
    <property type="entry name" value="HELICASE MJ1565-RELATED"/>
    <property type="match status" value="1"/>
</dbReference>
<keyword evidence="3" id="KW-0547">Nucleotide-binding</keyword>